<feature type="region of interest" description="Disordered" evidence="1">
    <location>
        <begin position="30"/>
        <end position="86"/>
    </location>
</feature>
<feature type="compositionally biased region" description="Basic and acidic residues" evidence="1">
    <location>
        <begin position="77"/>
        <end position="86"/>
    </location>
</feature>
<dbReference type="Proteomes" id="UP001177670">
    <property type="component" value="Unassembled WGS sequence"/>
</dbReference>
<feature type="compositionally biased region" description="Basic and acidic residues" evidence="1">
    <location>
        <begin position="108"/>
        <end position="125"/>
    </location>
</feature>
<protein>
    <submittedName>
        <fullName evidence="2">Uncharacterized protein</fullName>
    </submittedName>
</protein>
<gene>
    <name evidence="2" type="ORF">K0M31_000427</name>
</gene>
<comment type="caution">
    <text evidence="2">The sequence shown here is derived from an EMBL/GenBank/DDBJ whole genome shotgun (WGS) entry which is preliminary data.</text>
</comment>
<evidence type="ECO:0000256" key="1">
    <source>
        <dbReference type="SAM" id="MobiDB-lite"/>
    </source>
</evidence>
<dbReference type="EMBL" id="JAHYIQ010000001">
    <property type="protein sequence ID" value="KAK1135855.1"/>
    <property type="molecule type" value="Genomic_DNA"/>
</dbReference>
<accession>A0AA40GDR3</accession>
<evidence type="ECO:0000313" key="2">
    <source>
        <dbReference type="EMBL" id="KAK1135855.1"/>
    </source>
</evidence>
<keyword evidence="3" id="KW-1185">Reference proteome</keyword>
<sequence length="125" mass="14069">MGDSTCIENIKIQYCIATNTLTMPRISTCPDAPNKSGFLQPARSKRTNDLPWLTRFPVTTSPADSAPDNKTGSGDTKNTHGRFERRRDKYVSAQCITLSPARAKSVRVRKEGRERAREREEQPMV</sequence>
<organism evidence="2 3">
    <name type="scientific">Melipona bicolor</name>
    <dbReference type="NCBI Taxonomy" id="60889"/>
    <lineage>
        <taxon>Eukaryota</taxon>
        <taxon>Metazoa</taxon>
        <taxon>Ecdysozoa</taxon>
        <taxon>Arthropoda</taxon>
        <taxon>Hexapoda</taxon>
        <taxon>Insecta</taxon>
        <taxon>Pterygota</taxon>
        <taxon>Neoptera</taxon>
        <taxon>Endopterygota</taxon>
        <taxon>Hymenoptera</taxon>
        <taxon>Apocrita</taxon>
        <taxon>Aculeata</taxon>
        <taxon>Apoidea</taxon>
        <taxon>Anthophila</taxon>
        <taxon>Apidae</taxon>
        <taxon>Melipona</taxon>
    </lineage>
</organism>
<dbReference type="AlphaFoldDB" id="A0AA40GDR3"/>
<proteinExistence type="predicted"/>
<feature type="region of interest" description="Disordered" evidence="1">
    <location>
        <begin position="103"/>
        <end position="125"/>
    </location>
</feature>
<evidence type="ECO:0000313" key="3">
    <source>
        <dbReference type="Proteomes" id="UP001177670"/>
    </source>
</evidence>
<reference evidence="2" key="1">
    <citation type="submission" date="2021-10" db="EMBL/GenBank/DDBJ databases">
        <title>Melipona bicolor Genome sequencing and assembly.</title>
        <authorList>
            <person name="Araujo N.S."/>
            <person name="Arias M.C."/>
        </authorList>
    </citation>
    <scope>NUCLEOTIDE SEQUENCE</scope>
    <source>
        <strain evidence="2">USP_2M_L1-L4_2017</strain>
        <tissue evidence="2">Whole body</tissue>
    </source>
</reference>
<feature type="compositionally biased region" description="Polar residues" evidence="1">
    <location>
        <begin position="57"/>
        <end position="76"/>
    </location>
</feature>
<name>A0AA40GDR3_9HYME</name>